<evidence type="ECO:0000259" key="1">
    <source>
        <dbReference type="PROSITE" id="PS50055"/>
    </source>
</evidence>
<proteinExistence type="predicted"/>
<dbReference type="InterPro" id="IPR008979">
    <property type="entry name" value="Galactose-bd-like_sf"/>
</dbReference>
<gene>
    <name evidence="2" type="ORF">LSH36_4g21028</name>
</gene>
<dbReference type="SMART" id="SM00194">
    <property type="entry name" value="PTPc"/>
    <property type="match status" value="1"/>
</dbReference>
<dbReference type="GO" id="GO:0004725">
    <property type="term" value="F:protein tyrosine phosphatase activity"/>
    <property type="evidence" value="ECO:0007669"/>
    <property type="project" value="InterPro"/>
</dbReference>
<dbReference type="EMBL" id="JAODUP010000004">
    <property type="protein sequence ID" value="KAK2170179.1"/>
    <property type="molecule type" value="Genomic_DNA"/>
</dbReference>
<keyword evidence="3" id="KW-1185">Reference proteome</keyword>
<dbReference type="PANTHER" id="PTHR19134:SF449">
    <property type="entry name" value="TYROSINE-PROTEIN PHOSPHATASE 1"/>
    <property type="match status" value="1"/>
</dbReference>
<dbReference type="Gene3D" id="3.90.190.10">
    <property type="entry name" value="Protein tyrosine phosphatase superfamily"/>
    <property type="match status" value="2"/>
</dbReference>
<dbReference type="PROSITE" id="PS50055">
    <property type="entry name" value="TYR_PHOSPHATASE_PTP"/>
    <property type="match status" value="2"/>
</dbReference>
<feature type="domain" description="Tyrosine-protein phosphatase" evidence="1">
    <location>
        <begin position="423"/>
        <end position="533"/>
    </location>
</feature>
<dbReference type="AlphaFoldDB" id="A0AAD9KEF3"/>
<dbReference type="Pfam" id="PF00102">
    <property type="entry name" value="Y_phosphatase"/>
    <property type="match status" value="2"/>
</dbReference>
<name>A0AAD9KEF3_9ANNE</name>
<dbReference type="SUPFAM" id="SSF52799">
    <property type="entry name" value="(Phosphotyrosine protein) phosphatases II"/>
    <property type="match status" value="2"/>
</dbReference>
<dbReference type="Gene3D" id="2.60.120.260">
    <property type="entry name" value="Galactose-binding domain-like"/>
    <property type="match status" value="1"/>
</dbReference>
<feature type="domain" description="Tyrosine-protein phosphatase" evidence="1">
    <location>
        <begin position="177"/>
        <end position="402"/>
    </location>
</feature>
<dbReference type="InterPro" id="IPR000242">
    <property type="entry name" value="PTP_cat"/>
</dbReference>
<evidence type="ECO:0000313" key="2">
    <source>
        <dbReference type="EMBL" id="KAK2170179.1"/>
    </source>
</evidence>
<evidence type="ECO:0000313" key="3">
    <source>
        <dbReference type="Proteomes" id="UP001208570"/>
    </source>
</evidence>
<sequence>MSLQASEHVHTHIIYQYTIPDNIALNKSAYQIGLYGGTSGGATADKAVDGHYDSNNNDGGSYLSVCAHPDTSWHGNGSAIWWVDLGDTYSIYNVTVYNTYHDQGNKMNHFTLEVVMADNRTNQSCGVYNKQDPFESETLFSFRGVTKCFSAKVSETFHLPLGTNNDALPEDAASGTPTDDVSIILTEDQPTAAHLATEANITPEHNREENPYINTIIPVSQFESYVGLKRSDGNNPFGEFKSLPQTDHDRYNIAITDDNKKKNRFLNIYPYRPQSYVNSTPYANFQRKCDRYWPEAINQSETWQEFTVTFHSLVEYADYIIRTLTLNKEGESRQITQYHFTSWKDKGKPSYGAITLLNFHGKVHANDDDADQTSIGGTLQCRCRSHWYIYCSRYTPRTNVSRKSSRRVPMRPEIKTSENVNDPDSAEHDRPYLTMRNEFHNHYINAVYVDSFKNHNYYVVTQLPLPNTKIDFWRLVYDHDYHTVVMLNELDESDETCCQYWPNEGSEIYGPMEVKLESTTNISDKIVMREFVLNLALNQVM</sequence>
<dbReference type="InterPro" id="IPR050348">
    <property type="entry name" value="Protein-Tyr_Phosphatase"/>
</dbReference>
<accession>A0AAD9KEF3</accession>
<protein>
    <recommendedName>
        <fullName evidence="1">Tyrosine-protein phosphatase domain-containing protein</fullName>
    </recommendedName>
</protein>
<dbReference type="Pfam" id="PF22633">
    <property type="entry name" value="F5_F8_type_C_2"/>
    <property type="match status" value="1"/>
</dbReference>
<dbReference type="PANTHER" id="PTHR19134">
    <property type="entry name" value="RECEPTOR-TYPE TYROSINE-PROTEIN PHOSPHATASE"/>
    <property type="match status" value="1"/>
</dbReference>
<comment type="caution">
    <text evidence="2">The sequence shown here is derived from an EMBL/GenBank/DDBJ whole genome shotgun (WGS) entry which is preliminary data.</text>
</comment>
<dbReference type="SUPFAM" id="SSF49785">
    <property type="entry name" value="Galactose-binding domain-like"/>
    <property type="match status" value="1"/>
</dbReference>
<organism evidence="2 3">
    <name type="scientific">Paralvinella palmiformis</name>
    <dbReference type="NCBI Taxonomy" id="53620"/>
    <lineage>
        <taxon>Eukaryota</taxon>
        <taxon>Metazoa</taxon>
        <taxon>Spiralia</taxon>
        <taxon>Lophotrochozoa</taxon>
        <taxon>Annelida</taxon>
        <taxon>Polychaeta</taxon>
        <taxon>Sedentaria</taxon>
        <taxon>Canalipalpata</taxon>
        <taxon>Terebellida</taxon>
        <taxon>Terebelliformia</taxon>
        <taxon>Alvinellidae</taxon>
        <taxon>Paralvinella</taxon>
    </lineage>
</organism>
<reference evidence="2" key="1">
    <citation type="journal article" date="2023" name="Mol. Biol. Evol.">
        <title>Third-Generation Sequencing Reveals the Adaptive Role of the Epigenome in Three Deep-Sea Polychaetes.</title>
        <authorList>
            <person name="Perez M."/>
            <person name="Aroh O."/>
            <person name="Sun Y."/>
            <person name="Lan Y."/>
            <person name="Juniper S.K."/>
            <person name="Young C.R."/>
            <person name="Angers B."/>
            <person name="Qian P.Y."/>
        </authorList>
    </citation>
    <scope>NUCLEOTIDE SEQUENCE</scope>
    <source>
        <strain evidence="2">P08H-3</strain>
    </source>
</reference>
<dbReference type="InterPro" id="IPR029021">
    <property type="entry name" value="Prot-tyrosine_phosphatase-like"/>
</dbReference>
<dbReference type="Proteomes" id="UP001208570">
    <property type="component" value="Unassembled WGS sequence"/>
</dbReference>